<proteinExistence type="predicted"/>
<dbReference type="KEGG" id="cdep:91086012"/>
<evidence type="ECO:0000256" key="2">
    <source>
        <dbReference type="ARBA" id="ARBA00023002"/>
    </source>
</evidence>
<accession>A0AAJ8JQM0</accession>
<dbReference type="SUPFAM" id="SSF51430">
    <property type="entry name" value="NAD(P)-linked oxidoreductase"/>
    <property type="match status" value="1"/>
</dbReference>
<gene>
    <name evidence="3" type="ORF">L203_101799</name>
</gene>
<dbReference type="InterPro" id="IPR020471">
    <property type="entry name" value="AKR"/>
</dbReference>
<dbReference type="Gene3D" id="3.20.20.100">
    <property type="entry name" value="NADP-dependent oxidoreductase domain"/>
    <property type="match status" value="1"/>
</dbReference>
<dbReference type="GO" id="GO:0016616">
    <property type="term" value="F:oxidoreductase activity, acting on the CH-OH group of donors, NAD or NADP as acceptor"/>
    <property type="evidence" value="ECO:0007669"/>
    <property type="project" value="UniProtKB-ARBA"/>
</dbReference>
<dbReference type="PANTHER" id="PTHR43827:SF3">
    <property type="entry name" value="NADP-DEPENDENT OXIDOREDUCTASE DOMAIN-CONTAINING PROTEIN"/>
    <property type="match status" value="1"/>
</dbReference>
<evidence type="ECO:0000313" key="3">
    <source>
        <dbReference type="EMBL" id="WVN86631.1"/>
    </source>
</evidence>
<evidence type="ECO:0008006" key="5">
    <source>
        <dbReference type="Google" id="ProtNLM"/>
    </source>
</evidence>
<keyword evidence="4" id="KW-1185">Reference proteome</keyword>
<reference evidence="3" key="1">
    <citation type="submission" date="2016-06" db="EMBL/GenBank/DDBJ databases">
        <authorList>
            <person name="Cuomo C."/>
            <person name="Litvintseva A."/>
            <person name="Heitman J."/>
            <person name="Chen Y."/>
            <person name="Sun S."/>
            <person name="Springer D."/>
            <person name="Dromer F."/>
            <person name="Young S."/>
            <person name="Zeng Q."/>
            <person name="Chapman S."/>
            <person name="Gujja S."/>
            <person name="Saif S."/>
            <person name="Birren B."/>
        </authorList>
    </citation>
    <scope>NUCLEOTIDE SEQUENCE</scope>
    <source>
        <strain evidence="3">CBS 7841</strain>
    </source>
</reference>
<organism evidence="3 4">
    <name type="scientific">Cryptococcus depauperatus CBS 7841</name>
    <dbReference type="NCBI Taxonomy" id="1295531"/>
    <lineage>
        <taxon>Eukaryota</taxon>
        <taxon>Fungi</taxon>
        <taxon>Dikarya</taxon>
        <taxon>Basidiomycota</taxon>
        <taxon>Agaricomycotina</taxon>
        <taxon>Tremellomycetes</taxon>
        <taxon>Tremellales</taxon>
        <taxon>Cryptococcaceae</taxon>
        <taxon>Cryptococcus</taxon>
    </lineage>
</organism>
<sequence>MIIWLTFTLDNNNEIVFPQTGFSTWKADPGEVKKAVAEAIKTGYCRIDSVLIYDEVGQGIKESGIPQDELFMVSKL</sequence>
<evidence type="ECO:0000313" key="4">
    <source>
        <dbReference type="Proteomes" id="UP000094043"/>
    </source>
</evidence>
<dbReference type="GeneID" id="91086012"/>
<reference evidence="3" key="3">
    <citation type="submission" date="2024-01" db="EMBL/GenBank/DDBJ databases">
        <authorList>
            <person name="Coelho M.A."/>
            <person name="David-Palma M."/>
            <person name="Shea T."/>
            <person name="Sun S."/>
            <person name="Cuomo C.A."/>
            <person name="Heitman J."/>
        </authorList>
    </citation>
    <scope>NUCLEOTIDE SEQUENCE</scope>
    <source>
        <strain evidence="3">CBS 7841</strain>
    </source>
</reference>
<dbReference type="Proteomes" id="UP000094043">
    <property type="component" value="Chromosome 2"/>
</dbReference>
<dbReference type="PANTHER" id="PTHR43827">
    <property type="entry name" value="2,5-DIKETO-D-GLUCONIC ACID REDUCTASE"/>
    <property type="match status" value="1"/>
</dbReference>
<dbReference type="AlphaFoldDB" id="A0AAJ8JQM0"/>
<dbReference type="EMBL" id="CP143785">
    <property type="protein sequence ID" value="WVN86631.1"/>
    <property type="molecule type" value="Genomic_DNA"/>
</dbReference>
<reference evidence="3" key="2">
    <citation type="journal article" date="2022" name="Elife">
        <title>Obligate sexual reproduction of a homothallic fungus closely related to the Cryptococcus pathogenic species complex.</title>
        <authorList>
            <person name="Passer A.R."/>
            <person name="Clancey S.A."/>
            <person name="Shea T."/>
            <person name="David-Palma M."/>
            <person name="Averette A.F."/>
            <person name="Boekhout T."/>
            <person name="Porcel B.M."/>
            <person name="Nowrousian M."/>
            <person name="Cuomo C.A."/>
            <person name="Sun S."/>
            <person name="Heitman J."/>
            <person name="Coelho M.A."/>
        </authorList>
    </citation>
    <scope>NUCLEOTIDE SEQUENCE</scope>
    <source>
        <strain evidence="3">CBS 7841</strain>
    </source>
</reference>
<protein>
    <recommendedName>
        <fullName evidence="5">NADP-dependent oxidoreductase domain-containing protein</fullName>
    </recommendedName>
</protein>
<name>A0AAJ8JQM0_9TREE</name>
<keyword evidence="1" id="KW-0521">NADP</keyword>
<evidence type="ECO:0000256" key="1">
    <source>
        <dbReference type="ARBA" id="ARBA00022857"/>
    </source>
</evidence>
<dbReference type="InterPro" id="IPR036812">
    <property type="entry name" value="NAD(P)_OxRdtase_dom_sf"/>
</dbReference>
<keyword evidence="2" id="KW-0560">Oxidoreductase</keyword>
<dbReference type="RefSeq" id="XP_066067331.1">
    <property type="nucleotide sequence ID" value="XM_066211234.1"/>
</dbReference>